<keyword evidence="2" id="KW-1185">Reference proteome</keyword>
<organism evidence="1 2">
    <name type="scientific">Aspergillus melleus</name>
    <dbReference type="NCBI Taxonomy" id="138277"/>
    <lineage>
        <taxon>Eukaryota</taxon>
        <taxon>Fungi</taxon>
        <taxon>Dikarya</taxon>
        <taxon>Ascomycota</taxon>
        <taxon>Pezizomycotina</taxon>
        <taxon>Eurotiomycetes</taxon>
        <taxon>Eurotiomycetidae</taxon>
        <taxon>Eurotiales</taxon>
        <taxon>Aspergillaceae</taxon>
        <taxon>Aspergillus</taxon>
        <taxon>Aspergillus subgen. Circumdati</taxon>
    </lineage>
</organism>
<sequence>MSVDYVLERDMFEISRLNLQHFYMREIYGYLLHPSIPTDNPNLRIADVASGSGIWLSSVSHQLPSTATLDGLDIAFDLAPPKAFLPPNMTLREWDIFSEVPEDLVGSYDVVHISLLAFVLRSVDIDHVMGKMMKLLKPGGYLQWLEHDLLSCQFKKSLPDNKTEALEELYKLSIIHPVDSRFKPTWVSRLPEIFRESGFTAVESDVKNPSPELIWPLHHCGLLVQERLVVKLQGFEWAEKIKNLLPEVHAETKAGAAWDLTRVLVIGRKPLE</sequence>
<dbReference type="Proteomes" id="UP001177260">
    <property type="component" value="Unassembled WGS sequence"/>
</dbReference>
<dbReference type="EMBL" id="JAOPJF010000087">
    <property type="protein sequence ID" value="KAK1140230.1"/>
    <property type="molecule type" value="Genomic_DNA"/>
</dbReference>
<gene>
    <name evidence="1" type="ORF">N8T08_010527</name>
</gene>
<accession>A0ACC3AR66</accession>
<reference evidence="1 2" key="1">
    <citation type="journal article" date="2023" name="ACS Omega">
        <title>Identification of the Neoaspergillic Acid Biosynthesis Gene Cluster by Establishing an In Vitro CRISPR-Ribonucleoprotein Genetic System in Aspergillus melleus.</title>
        <authorList>
            <person name="Yuan B."/>
            <person name="Grau M.F."/>
            <person name="Murata R.M."/>
            <person name="Torok T."/>
            <person name="Venkateswaran K."/>
            <person name="Stajich J.E."/>
            <person name="Wang C.C.C."/>
        </authorList>
    </citation>
    <scope>NUCLEOTIDE SEQUENCE [LARGE SCALE GENOMIC DNA]</scope>
    <source>
        <strain evidence="1 2">IMV 1140</strain>
    </source>
</reference>
<evidence type="ECO:0000313" key="1">
    <source>
        <dbReference type="EMBL" id="KAK1140230.1"/>
    </source>
</evidence>
<comment type="caution">
    <text evidence="1">The sequence shown here is derived from an EMBL/GenBank/DDBJ whole genome shotgun (WGS) entry which is preliminary data.</text>
</comment>
<protein>
    <submittedName>
        <fullName evidence="1">Uncharacterized protein</fullName>
    </submittedName>
</protein>
<name>A0ACC3AR66_9EURO</name>
<evidence type="ECO:0000313" key="2">
    <source>
        <dbReference type="Proteomes" id="UP001177260"/>
    </source>
</evidence>
<proteinExistence type="predicted"/>